<dbReference type="EMBL" id="AVOT02000686">
    <property type="protein sequence ID" value="MBW0464038.1"/>
    <property type="molecule type" value="Genomic_DNA"/>
</dbReference>
<gene>
    <name evidence="1" type="ORF">O181_003753</name>
</gene>
<evidence type="ECO:0000313" key="2">
    <source>
        <dbReference type="Proteomes" id="UP000765509"/>
    </source>
</evidence>
<dbReference type="Proteomes" id="UP000765509">
    <property type="component" value="Unassembled WGS sequence"/>
</dbReference>
<proteinExistence type="predicted"/>
<protein>
    <submittedName>
        <fullName evidence="1">Uncharacterized protein</fullName>
    </submittedName>
</protein>
<accession>A0A9Q3BFA0</accession>
<name>A0A9Q3BFA0_9BASI</name>
<dbReference type="AlphaFoldDB" id="A0A9Q3BFA0"/>
<organism evidence="1 2">
    <name type="scientific">Austropuccinia psidii MF-1</name>
    <dbReference type="NCBI Taxonomy" id="1389203"/>
    <lineage>
        <taxon>Eukaryota</taxon>
        <taxon>Fungi</taxon>
        <taxon>Dikarya</taxon>
        <taxon>Basidiomycota</taxon>
        <taxon>Pucciniomycotina</taxon>
        <taxon>Pucciniomycetes</taxon>
        <taxon>Pucciniales</taxon>
        <taxon>Sphaerophragmiaceae</taxon>
        <taxon>Austropuccinia</taxon>
    </lineage>
</organism>
<reference evidence="1" key="1">
    <citation type="submission" date="2021-03" db="EMBL/GenBank/DDBJ databases">
        <title>Draft genome sequence of rust myrtle Austropuccinia psidii MF-1, a brazilian biotype.</title>
        <authorList>
            <person name="Quecine M.C."/>
            <person name="Pachon D.M.R."/>
            <person name="Bonatelli M.L."/>
            <person name="Correr F.H."/>
            <person name="Franceschini L.M."/>
            <person name="Leite T.F."/>
            <person name="Margarido G.R.A."/>
            <person name="Almeida C.A."/>
            <person name="Ferrarezi J.A."/>
            <person name="Labate C.A."/>
        </authorList>
    </citation>
    <scope>NUCLEOTIDE SEQUENCE</scope>
    <source>
        <strain evidence="1">MF-1</strain>
    </source>
</reference>
<keyword evidence="2" id="KW-1185">Reference proteome</keyword>
<evidence type="ECO:0000313" key="1">
    <source>
        <dbReference type="EMBL" id="MBW0464038.1"/>
    </source>
</evidence>
<comment type="caution">
    <text evidence="1">The sequence shown here is derived from an EMBL/GenBank/DDBJ whole genome shotgun (WGS) entry which is preliminary data.</text>
</comment>
<sequence length="95" mass="10616">MQCGPCLALSATYATNEGTWQEAALQTKTKNLSLQVAMTTLPNQYWYQHNTTIITPSSHHQQHSLSNLIICNSSQRTPHNQTYMNLVTNSNPLLA</sequence>